<dbReference type="RefSeq" id="WP_264729488.1">
    <property type="nucleotide sequence ID" value="NZ_JAPDNR010000001.1"/>
</dbReference>
<keyword evidence="4" id="KW-0663">Pyridoxal phosphate</keyword>
<dbReference type="InterPro" id="IPR004839">
    <property type="entry name" value="Aminotransferase_I/II_large"/>
</dbReference>
<keyword evidence="7" id="KW-1185">Reference proteome</keyword>
<comment type="caution">
    <text evidence="6">The sequence shown here is derived from an EMBL/GenBank/DDBJ whole genome shotgun (WGS) entry which is preliminary data.</text>
</comment>
<dbReference type="PANTHER" id="PTHR42790:SF19">
    <property type="entry name" value="KYNURENINE_ALPHA-AMINOADIPATE AMINOTRANSFERASE, MITOCHONDRIAL"/>
    <property type="match status" value="1"/>
</dbReference>
<proteinExistence type="predicted"/>
<dbReference type="EMBL" id="JAPDNS010000001">
    <property type="protein sequence ID" value="MCW3483969.1"/>
    <property type="molecule type" value="Genomic_DNA"/>
</dbReference>
<evidence type="ECO:0000256" key="4">
    <source>
        <dbReference type="ARBA" id="ARBA00022898"/>
    </source>
</evidence>
<dbReference type="InterPro" id="IPR015424">
    <property type="entry name" value="PyrdxlP-dep_Trfase"/>
</dbReference>
<sequence length="436" mass="49089">MIVVPQIAGKVNPLLKSTGEDVMGFLNEIQLKYPEAISFASGRPNEHYFDIQEFSAYFDHYVDTIALAGNKDRNEILGSLGQYNRTKGIINKEVAQYLQKDEGITADPADILITVGTQEALNLAVLTLCDRENDVIIVEDPTYVGITHFALIAGYPLEPVPVNESGMSLPLLEEKILSCRQQGKNVKLVYVIADYQNPTGNAMPPENRRRLLELAEQYDFYILEDNAYGDFSYREKENIPIKAMDDNKRVIYLRSFSKTLYPSLRLAAMVADQQLMYEGQVTRLSDLLAKTKGYTTVNTPSLNQAVFGGMLYKHQYSLKAVNKEKINDLKEKCQHLLTALATQFHATAFPGAQDISWNTPEGGFFITIRLPFRITKADVITCAEQYRVIFTPMSFFYLGEGGDQEIRLAFSNVSPAQIQTGIERLAQYLATKSRMH</sequence>
<dbReference type="Proteomes" id="UP001207742">
    <property type="component" value="Unassembled WGS sequence"/>
</dbReference>
<evidence type="ECO:0000313" key="6">
    <source>
        <dbReference type="EMBL" id="MCW3483969.1"/>
    </source>
</evidence>
<keyword evidence="2 6" id="KW-0032">Aminotransferase</keyword>
<evidence type="ECO:0000313" key="7">
    <source>
        <dbReference type="Proteomes" id="UP001207742"/>
    </source>
</evidence>
<comment type="cofactor">
    <cofactor evidence="1">
        <name>pyridoxal 5'-phosphate</name>
        <dbReference type="ChEBI" id="CHEBI:597326"/>
    </cofactor>
</comment>
<evidence type="ECO:0000256" key="2">
    <source>
        <dbReference type="ARBA" id="ARBA00022576"/>
    </source>
</evidence>
<dbReference type="CDD" id="cd00609">
    <property type="entry name" value="AAT_like"/>
    <property type="match status" value="1"/>
</dbReference>
<dbReference type="PANTHER" id="PTHR42790">
    <property type="entry name" value="AMINOTRANSFERASE"/>
    <property type="match status" value="1"/>
</dbReference>
<evidence type="ECO:0000259" key="5">
    <source>
        <dbReference type="Pfam" id="PF00155"/>
    </source>
</evidence>
<keyword evidence="3" id="KW-0808">Transferase</keyword>
<protein>
    <submittedName>
        <fullName evidence="6">PLP-dependent aminotransferase family protein</fullName>
    </submittedName>
</protein>
<dbReference type="GO" id="GO:0008483">
    <property type="term" value="F:transaminase activity"/>
    <property type="evidence" value="ECO:0007669"/>
    <property type="project" value="UniProtKB-KW"/>
</dbReference>
<evidence type="ECO:0000256" key="3">
    <source>
        <dbReference type="ARBA" id="ARBA00022679"/>
    </source>
</evidence>
<dbReference type="SUPFAM" id="SSF53383">
    <property type="entry name" value="PLP-dependent transferases"/>
    <property type="match status" value="1"/>
</dbReference>
<reference evidence="6 7" key="1">
    <citation type="submission" date="2022-10" db="EMBL/GenBank/DDBJ databases">
        <title>Chitinophaga nivalis PC15 sp. nov., isolated from Pyeongchang county, South Korea.</title>
        <authorList>
            <person name="Trinh H.N."/>
        </authorList>
    </citation>
    <scope>NUCLEOTIDE SEQUENCE [LARGE SCALE GENOMIC DNA]</scope>
    <source>
        <strain evidence="6 7">PC14</strain>
    </source>
</reference>
<evidence type="ECO:0000256" key="1">
    <source>
        <dbReference type="ARBA" id="ARBA00001933"/>
    </source>
</evidence>
<name>A0ABT3IJP1_9BACT</name>
<dbReference type="InterPro" id="IPR015421">
    <property type="entry name" value="PyrdxlP-dep_Trfase_major"/>
</dbReference>
<accession>A0ABT3IJP1</accession>
<dbReference type="Gene3D" id="3.90.1150.10">
    <property type="entry name" value="Aspartate Aminotransferase, domain 1"/>
    <property type="match status" value="1"/>
</dbReference>
<gene>
    <name evidence="6" type="ORF">OL497_08700</name>
</gene>
<feature type="domain" description="Aminotransferase class I/classII large" evidence="5">
    <location>
        <begin position="90"/>
        <end position="425"/>
    </location>
</feature>
<dbReference type="InterPro" id="IPR050859">
    <property type="entry name" value="Class-I_PLP-dep_aminotransf"/>
</dbReference>
<dbReference type="Gene3D" id="3.40.640.10">
    <property type="entry name" value="Type I PLP-dependent aspartate aminotransferase-like (Major domain)"/>
    <property type="match status" value="1"/>
</dbReference>
<dbReference type="Pfam" id="PF00155">
    <property type="entry name" value="Aminotran_1_2"/>
    <property type="match status" value="1"/>
</dbReference>
<dbReference type="InterPro" id="IPR015422">
    <property type="entry name" value="PyrdxlP-dep_Trfase_small"/>
</dbReference>
<organism evidence="6 7">
    <name type="scientific">Chitinophaga nivalis</name>
    <dbReference type="NCBI Taxonomy" id="2991709"/>
    <lineage>
        <taxon>Bacteria</taxon>
        <taxon>Pseudomonadati</taxon>
        <taxon>Bacteroidota</taxon>
        <taxon>Chitinophagia</taxon>
        <taxon>Chitinophagales</taxon>
        <taxon>Chitinophagaceae</taxon>
        <taxon>Chitinophaga</taxon>
    </lineage>
</organism>